<keyword evidence="3" id="KW-1185">Reference proteome</keyword>
<gene>
    <name evidence="2" type="ORF">NWE73_15995</name>
</gene>
<comment type="caution">
    <text evidence="2">The sequence shown here is derived from an EMBL/GenBank/DDBJ whole genome shotgun (WGS) entry which is preliminary data.</text>
</comment>
<dbReference type="InterPro" id="IPR025537">
    <property type="entry name" value="DUF4423"/>
</dbReference>
<organism evidence="2 3">
    <name type="scientific">Bdellovibrio svalbardensis</name>
    <dbReference type="NCBI Taxonomy" id="2972972"/>
    <lineage>
        <taxon>Bacteria</taxon>
        <taxon>Pseudomonadati</taxon>
        <taxon>Bdellovibrionota</taxon>
        <taxon>Bdellovibrionia</taxon>
        <taxon>Bdellovibrionales</taxon>
        <taxon>Pseudobdellovibrionaceae</taxon>
        <taxon>Bdellovibrio</taxon>
    </lineage>
</organism>
<name>A0ABT6DMP3_9BACT</name>
<dbReference type="NCBIfam" id="TIGR02147">
    <property type="entry name" value="Fsuc_second"/>
    <property type="match status" value="1"/>
</dbReference>
<dbReference type="EMBL" id="JANRMI010000005">
    <property type="protein sequence ID" value="MDG0817884.1"/>
    <property type="molecule type" value="Genomic_DNA"/>
</dbReference>
<evidence type="ECO:0000313" key="2">
    <source>
        <dbReference type="EMBL" id="MDG0817884.1"/>
    </source>
</evidence>
<protein>
    <submittedName>
        <fullName evidence="2">TIGR02147 family protein</fullName>
    </submittedName>
</protein>
<dbReference type="InterPro" id="IPR036390">
    <property type="entry name" value="WH_DNA-bd_sf"/>
</dbReference>
<evidence type="ECO:0000313" key="3">
    <source>
        <dbReference type="Proteomes" id="UP001152321"/>
    </source>
</evidence>
<reference evidence="2" key="1">
    <citation type="submission" date="2022-08" db="EMBL/GenBank/DDBJ databases">
        <title>Novel Bdellovibrio Species Isolated from Svalbard: Designation Bdellovibrio svalbardensis.</title>
        <authorList>
            <person name="Mitchell R.J."/>
            <person name="Choi S.Y."/>
        </authorList>
    </citation>
    <scope>NUCLEOTIDE SEQUENCE</scope>
    <source>
        <strain evidence="2">PAP01</strain>
    </source>
</reference>
<dbReference type="Proteomes" id="UP001152321">
    <property type="component" value="Unassembled WGS sequence"/>
</dbReference>
<proteinExistence type="predicted"/>
<evidence type="ECO:0000259" key="1">
    <source>
        <dbReference type="Pfam" id="PF14394"/>
    </source>
</evidence>
<feature type="domain" description="DUF4423" evidence="1">
    <location>
        <begin position="102"/>
        <end position="245"/>
    </location>
</feature>
<accession>A0ABT6DMP3</accession>
<dbReference type="InterPro" id="IPR011873">
    <property type="entry name" value="CHP02147"/>
</dbReference>
<dbReference type="RefSeq" id="WP_277579360.1">
    <property type="nucleotide sequence ID" value="NZ_JANRMI010000005.1"/>
</dbReference>
<dbReference type="SUPFAM" id="SSF46785">
    <property type="entry name" value="Winged helix' DNA-binding domain"/>
    <property type="match status" value="1"/>
</dbReference>
<sequence>MAKENENPSQAIKDIFEKRVKRNPRYSLRAFARDLGTSAGRLSVIMAGKEQPGDRFNAKVLSGKALTAEEMKIFSNSLRSSKGLDEESVEQFLELSDYNSKELDTVEVHAILALLQTRKDNDDPQWIAKKLGYSLSTVKKSLQALVDHNIIVHRGKGYRQKISGIRYHNKHKDPQRVSAAYRDYLMQTVPTIMEQSREHTLFGTFVVSLDKKDIPKVRKLLANVFDRLHAMSEKGERTEVYNLSVVMQLMSKLE</sequence>
<dbReference type="Pfam" id="PF14394">
    <property type="entry name" value="DUF4423"/>
    <property type="match status" value="1"/>
</dbReference>